<dbReference type="EMBL" id="UXUI01010683">
    <property type="protein sequence ID" value="VDD95514.1"/>
    <property type="molecule type" value="Genomic_DNA"/>
</dbReference>
<evidence type="ECO:0000256" key="2">
    <source>
        <dbReference type="ARBA" id="ARBA00010799"/>
    </source>
</evidence>
<accession>A0A0N4VJB7</accession>
<dbReference type="AlphaFoldDB" id="A0A0N4VJB7"/>
<dbReference type="WBParaSite" id="EVEC_0001093801-mRNA-1">
    <property type="protein sequence ID" value="EVEC_0001093801-mRNA-1"/>
    <property type="gene ID" value="EVEC_0001093801"/>
</dbReference>
<evidence type="ECO:0000256" key="6">
    <source>
        <dbReference type="ARBA" id="ARBA00022989"/>
    </source>
</evidence>
<dbReference type="STRING" id="51028.A0A0N4VJB7"/>
<reference evidence="13" key="1">
    <citation type="submission" date="2017-02" db="UniProtKB">
        <authorList>
            <consortium name="WormBaseParasite"/>
        </authorList>
    </citation>
    <scope>IDENTIFICATION</scope>
</reference>
<dbReference type="Proteomes" id="UP000274131">
    <property type="component" value="Unassembled WGS sequence"/>
</dbReference>
<comment type="subcellular location">
    <subcellularLocation>
        <location evidence="1">Endoplasmic reticulum membrane</location>
        <topology evidence="1">Multi-pass membrane protein</topology>
    </subcellularLocation>
</comment>
<keyword evidence="5" id="KW-0256">Endoplasmic reticulum</keyword>
<dbReference type="OrthoDB" id="69461at2759"/>
<keyword evidence="12" id="KW-1185">Reference proteome</keyword>
<evidence type="ECO:0000256" key="10">
    <source>
        <dbReference type="SAM" id="Phobius"/>
    </source>
</evidence>
<dbReference type="GO" id="GO:0071816">
    <property type="term" value="P:tail-anchored membrane protein insertion into ER membrane"/>
    <property type="evidence" value="ECO:0007669"/>
    <property type="project" value="InterPro"/>
</dbReference>
<dbReference type="InterPro" id="IPR029012">
    <property type="entry name" value="Helix_hairpin_bin_sf"/>
</dbReference>
<protein>
    <recommendedName>
        <fullName evidence="3">Guided entry of tail-anchored proteins factor 1</fullName>
    </recommendedName>
    <alternativeName>
        <fullName evidence="8">Tail-anchored protein insertion receptor WRB</fullName>
    </alternativeName>
    <alternativeName>
        <fullName evidence="9">Tryptophan-rich basic protein</fullName>
    </alternativeName>
</protein>
<evidence type="ECO:0000256" key="1">
    <source>
        <dbReference type="ARBA" id="ARBA00004477"/>
    </source>
</evidence>
<dbReference type="GO" id="GO:0043495">
    <property type="term" value="F:protein-membrane adaptor activity"/>
    <property type="evidence" value="ECO:0007669"/>
    <property type="project" value="TreeGrafter"/>
</dbReference>
<feature type="transmembrane region" description="Helical" evidence="10">
    <location>
        <begin position="20"/>
        <end position="43"/>
    </location>
</feature>
<dbReference type="GO" id="GO:0043529">
    <property type="term" value="C:GET complex"/>
    <property type="evidence" value="ECO:0007669"/>
    <property type="project" value="TreeGrafter"/>
</dbReference>
<feature type="transmembrane region" description="Helical" evidence="10">
    <location>
        <begin position="186"/>
        <end position="205"/>
    </location>
</feature>
<sequence>MTAGGSVVLEQSSLWDFSLLQVFTCCLASALFTNFIAVTNYISAKVSQFLHYKTPEDDEIEKVKKELQEGRQQLGSLSSTDQFAAYFKAERLVNRLNDQYQQLGVYRSLSFELALFHLLVLKRQKAAISSSLSVKLKCCVFIGFLCLISLLHSRSVIIGYISPDYFWPFSFLLSAPNILTPSSKEGAPVSLFSILSMSILVVQLYRDNQNVKKHLKKF</sequence>
<name>A0A0N4VJB7_ENTVE</name>
<comment type="similarity">
    <text evidence="2">Belongs to the WRB/GET1 family.</text>
</comment>
<evidence type="ECO:0000313" key="11">
    <source>
        <dbReference type="EMBL" id="VDD95514.1"/>
    </source>
</evidence>
<evidence type="ECO:0000256" key="8">
    <source>
        <dbReference type="ARBA" id="ARBA00032437"/>
    </source>
</evidence>
<evidence type="ECO:0000256" key="3">
    <source>
        <dbReference type="ARBA" id="ARBA00017951"/>
    </source>
</evidence>
<dbReference type="PANTHER" id="PTHR42650">
    <property type="entry name" value="TAIL-ANCHORED PROTEIN INSERTION RECEPTOR WRB"/>
    <property type="match status" value="1"/>
</dbReference>
<proteinExistence type="inferred from homology"/>
<reference evidence="11 12" key="2">
    <citation type="submission" date="2018-10" db="EMBL/GenBank/DDBJ databases">
        <authorList>
            <consortium name="Pathogen Informatics"/>
        </authorList>
    </citation>
    <scope>NUCLEOTIDE SEQUENCE [LARGE SCALE GENOMIC DNA]</scope>
</reference>
<gene>
    <name evidence="11" type="ORF">EVEC_LOCUS10265</name>
</gene>
<dbReference type="PANTHER" id="PTHR42650:SF1">
    <property type="entry name" value="GUIDED ENTRY OF TAIL-ANCHORED PROTEINS FACTOR 1"/>
    <property type="match status" value="1"/>
</dbReference>
<keyword evidence="4 10" id="KW-0812">Transmembrane</keyword>
<keyword evidence="6 10" id="KW-1133">Transmembrane helix</keyword>
<evidence type="ECO:0000313" key="12">
    <source>
        <dbReference type="Proteomes" id="UP000274131"/>
    </source>
</evidence>
<evidence type="ECO:0000256" key="9">
    <source>
        <dbReference type="ARBA" id="ARBA00033006"/>
    </source>
</evidence>
<evidence type="ECO:0000256" key="4">
    <source>
        <dbReference type="ARBA" id="ARBA00022692"/>
    </source>
</evidence>
<dbReference type="Pfam" id="PF04420">
    <property type="entry name" value="CHD5"/>
    <property type="match status" value="1"/>
</dbReference>
<dbReference type="GO" id="GO:0005789">
    <property type="term" value="C:endoplasmic reticulum membrane"/>
    <property type="evidence" value="ECO:0007669"/>
    <property type="project" value="UniProtKB-SubCell"/>
</dbReference>
<dbReference type="Gene3D" id="1.10.287.660">
    <property type="entry name" value="Helix hairpin bin"/>
    <property type="match status" value="1"/>
</dbReference>
<keyword evidence="7 10" id="KW-0472">Membrane</keyword>
<evidence type="ECO:0000256" key="7">
    <source>
        <dbReference type="ARBA" id="ARBA00023136"/>
    </source>
</evidence>
<evidence type="ECO:0000313" key="13">
    <source>
        <dbReference type="WBParaSite" id="EVEC_0001093801-mRNA-1"/>
    </source>
</evidence>
<feature type="transmembrane region" description="Helical" evidence="10">
    <location>
        <begin position="138"/>
        <end position="161"/>
    </location>
</feature>
<organism evidence="13">
    <name type="scientific">Enterobius vermicularis</name>
    <name type="common">Human pinworm</name>
    <dbReference type="NCBI Taxonomy" id="51028"/>
    <lineage>
        <taxon>Eukaryota</taxon>
        <taxon>Metazoa</taxon>
        <taxon>Ecdysozoa</taxon>
        <taxon>Nematoda</taxon>
        <taxon>Chromadorea</taxon>
        <taxon>Rhabditida</taxon>
        <taxon>Spirurina</taxon>
        <taxon>Oxyuridomorpha</taxon>
        <taxon>Oxyuroidea</taxon>
        <taxon>Oxyuridae</taxon>
        <taxon>Enterobius</taxon>
    </lineage>
</organism>
<evidence type="ECO:0000256" key="5">
    <source>
        <dbReference type="ARBA" id="ARBA00022824"/>
    </source>
</evidence>
<dbReference type="InterPro" id="IPR028945">
    <property type="entry name" value="Get1"/>
</dbReference>